<proteinExistence type="predicted"/>
<reference evidence="1 2" key="1">
    <citation type="submission" date="2024-04" db="EMBL/GenBank/DDBJ databases">
        <authorList>
            <person name="Fracassetti M."/>
        </authorList>
    </citation>
    <scope>NUCLEOTIDE SEQUENCE [LARGE SCALE GENOMIC DNA]</scope>
</reference>
<keyword evidence="2" id="KW-1185">Reference proteome</keyword>
<gene>
    <name evidence="1" type="ORF">LTRI10_LOCUS50135</name>
</gene>
<evidence type="ECO:0000313" key="2">
    <source>
        <dbReference type="Proteomes" id="UP001497516"/>
    </source>
</evidence>
<dbReference type="EMBL" id="OZ034822">
    <property type="protein sequence ID" value="CAL1410738.1"/>
    <property type="molecule type" value="Genomic_DNA"/>
</dbReference>
<sequence length="77" mass="8641">MVPQSYKNVLAGISQNNSTKANQWTFVGEQDLVAGSFGGEPELKISEKFKERLCDPWKRTLVVRILGRSVSYAYLCS</sequence>
<name>A0AAV2GLX9_9ROSI</name>
<dbReference type="AlphaFoldDB" id="A0AAV2GLX9"/>
<evidence type="ECO:0000313" key="1">
    <source>
        <dbReference type="EMBL" id="CAL1410738.1"/>
    </source>
</evidence>
<dbReference type="Proteomes" id="UP001497516">
    <property type="component" value="Chromosome 9"/>
</dbReference>
<accession>A0AAV2GLX9</accession>
<protein>
    <submittedName>
        <fullName evidence="1">Uncharacterized protein</fullName>
    </submittedName>
</protein>
<organism evidence="1 2">
    <name type="scientific">Linum trigynum</name>
    <dbReference type="NCBI Taxonomy" id="586398"/>
    <lineage>
        <taxon>Eukaryota</taxon>
        <taxon>Viridiplantae</taxon>
        <taxon>Streptophyta</taxon>
        <taxon>Embryophyta</taxon>
        <taxon>Tracheophyta</taxon>
        <taxon>Spermatophyta</taxon>
        <taxon>Magnoliopsida</taxon>
        <taxon>eudicotyledons</taxon>
        <taxon>Gunneridae</taxon>
        <taxon>Pentapetalae</taxon>
        <taxon>rosids</taxon>
        <taxon>fabids</taxon>
        <taxon>Malpighiales</taxon>
        <taxon>Linaceae</taxon>
        <taxon>Linum</taxon>
    </lineage>
</organism>